<gene>
    <name evidence="1" type="ORF">TM448B01363_0002</name>
</gene>
<name>A0A6M3XL15_9ZZZZ</name>
<accession>A0A6M3XL15</accession>
<dbReference type="AlphaFoldDB" id="A0A6M3XL15"/>
<sequence>MYYVQRFGKKLRELFYSWDFDIYKAMDKTILSPHILGDGVWEMDYQQNPDTILWCLRTDGIIATLTREVDQEVQGWARQTTNGTYSAIAVIPSQSGDYDEVWCIVARMITPTGGSATLKQYIEVFEAIDPPDRQDLCLYLHSALTYNAFTETTTAGTTTLTAANITLSATSGTITITSSTAYFSANDEGQRIRAINSDGDIVGEMEITSYGSTTLVKGTSKYDFDATSYSAGEWGLSVDTISGLTHLETCSVTVLADGGTDKPNKTVTNGTITLAYDYFVVSVGLSYDQIIYTLPFEAGSERGTSQGKIQRINEIALKVNRSHKGFYVGGTEDELDVVSYIESTTEEILYTGTIPNPDFVLKRVSFRDPATPMGTPEVLYTGIIPNISFRDDYKRGSQVYIKNSDPLPMEILNIIATLTTYDK</sequence>
<evidence type="ECO:0000313" key="1">
    <source>
        <dbReference type="EMBL" id="QJH98670.1"/>
    </source>
</evidence>
<proteinExistence type="predicted"/>
<dbReference type="EMBL" id="MT144747">
    <property type="protein sequence ID" value="QJH98670.1"/>
    <property type="molecule type" value="Genomic_DNA"/>
</dbReference>
<reference evidence="1" key="1">
    <citation type="submission" date="2020-03" db="EMBL/GenBank/DDBJ databases">
        <title>The deep terrestrial virosphere.</title>
        <authorList>
            <person name="Holmfeldt K."/>
            <person name="Nilsson E."/>
            <person name="Simone D."/>
            <person name="Lopez-Fernandez M."/>
            <person name="Wu X."/>
            <person name="de Brujin I."/>
            <person name="Lundin D."/>
            <person name="Andersson A."/>
            <person name="Bertilsson S."/>
            <person name="Dopson M."/>
        </authorList>
    </citation>
    <scope>NUCLEOTIDE SEQUENCE</scope>
    <source>
        <strain evidence="1">TM448B01363</strain>
    </source>
</reference>
<protein>
    <submittedName>
        <fullName evidence="1">Putative tail tubular protein</fullName>
    </submittedName>
</protein>
<organism evidence="1">
    <name type="scientific">viral metagenome</name>
    <dbReference type="NCBI Taxonomy" id="1070528"/>
    <lineage>
        <taxon>unclassified sequences</taxon>
        <taxon>metagenomes</taxon>
        <taxon>organismal metagenomes</taxon>
    </lineage>
</organism>